<proteinExistence type="predicted"/>
<evidence type="ECO:0000313" key="4">
    <source>
        <dbReference type="Proteomes" id="UP000253345"/>
    </source>
</evidence>
<dbReference type="OrthoDB" id="9771118at2"/>
<protein>
    <submittedName>
        <fullName evidence="3">Type VI secretion system protein ImpA</fullName>
    </submittedName>
</protein>
<feature type="domain" description="ImpA N-terminal" evidence="2">
    <location>
        <begin position="7"/>
        <end position="134"/>
    </location>
</feature>
<dbReference type="InterPro" id="IPR010657">
    <property type="entry name" value="ImpA_N"/>
</dbReference>
<feature type="region of interest" description="Disordered" evidence="1">
    <location>
        <begin position="1"/>
        <end position="23"/>
    </location>
</feature>
<dbReference type="EMBL" id="QPJL01000003">
    <property type="protein sequence ID" value="RCW87037.1"/>
    <property type="molecule type" value="Genomic_DNA"/>
</dbReference>
<dbReference type="Pfam" id="PF06812">
    <property type="entry name" value="ImpA_N"/>
    <property type="match status" value="1"/>
</dbReference>
<dbReference type="PANTHER" id="PTHR37951">
    <property type="entry name" value="CYTOPLASMIC PROTEIN-RELATED"/>
    <property type="match status" value="1"/>
</dbReference>
<accession>A0A368Z7A5</accession>
<gene>
    <name evidence="3" type="ORF">DFP89_10341</name>
</gene>
<evidence type="ECO:0000256" key="1">
    <source>
        <dbReference type="SAM" id="MobiDB-lite"/>
    </source>
</evidence>
<comment type="caution">
    <text evidence="3">The sequence shown here is derived from an EMBL/GenBank/DDBJ whole genome shotgun (WGS) entry which is preliminary data.</text>
</comment>
<reference evidence="3 4" key="1">
    <citation type="submission" date="2018-07" db="EMBL/GenBank/DDBJ databases">
        <title>Genomic Encyclopedia of Type Strains, Phase III (KMG-III): the genomes of soil and plant-associated and newly described type strains.</title>
        <authorList>
            <person name="Whitman W."/>
        </authorList>
    </citation>
    <scope>NUCLEOTIDE SEQUENCE [LARGE SCALE GENOMIC DNA]</scope>
    <source>
        <strain evidence="3 4">CECT 8525</strain>
    </source>
</reference>
<name>A0A368Z7A5_9RHOB</name>
<organism evidence="3 4">
    <name type="scientific">Paracoccus lutimaris</name>
    <dbReference type="NCBI Taxonomy" id="1490030"/>
    <lineage>
        <taxon>Bacteria</taxon>
        <taxon>Pseudomonadati</taxon>
        <taxon>Pseudomonadota</taxon>
        <taxon>Alphaproteobacteria</taxon>
        <taxon>Rhodobacterales</taxon>
        <taxon>Paracoccaceae</taxon>
        <taxon>Paracoccus</taxon>
    </lineage>
</organism>
<dbReference type="PANTHER" id="PTHR37951:SF1">
    <property type="entry name" value="TYPE VI SECRETION SYSTEM COMPONENT TSSA1"/>
    <property type="match status" value="1"/>
</dbReference>
<evidence type="ECO:0000259" key="2">
    <source>
        <dbReference type="Pfam" id="PF06812"/>
    </source>
</evidence>
<sequence>MSAFNLLEPISPDSPCGPDLERQDDPDFLDYYFEAESRLPERYFTPGLAQDGREDRQFDPRSVDLAAEASAINGLLQRSRDLRLLSLLARFQVLAGRLEEFSATLEDMAALMAQWPDELHPRGSERRAAIDSLNSQPAVVMPLLHLSILPNSEVTLRRFMVVNGKAAARASERDLEGADFLGPLRAETNQRAVVAAHERLTRAADALHRIQRLAASHPEAPLHLDMGALKTAIADMQAMIATARPELQPWSASALPPEPEPEPETPAPGAIQLPPTASAALATSTAPLKIANRATASAALDVVRGWLAAQEPSSPALVLVAQARALIGKPLVEAIEVLMPREAAGATLRIGQGSPFVLPMDRLKALTQIGLEGQGATPPAAVELPPITQRSELVAKLLEVERYFAACEPASPVPLLLAKAREMLDKRFDAIIAELLASPAQTGQA</sequence>
<keyword evidence="4" id="KW-1185">Reference proteome</keyword>
<evidence type="ECO:0000313" key="3">
    <source>
        <dbReference type="EMBL" id="RCW87037.1"/>
    </source>
</evidence>
<dbReference type="RefSeq" id="WP_114348124.1">
    <property type="nucleotide sequence ID" value="NZ_QPJL01000003.1"/>
</dbReference>
<dbReference type="Proteomes" id="UP000253345">
    <property type="component" value="Unassembled WGS sequence"/>
</dbReference>
<dbReference type="AlphaFoldDB" id="A0A368Z7A5"/>
<dbReference type="InterPro" id="IPR017740">
    <property type="entry name" value="TssA-like"/>
</dbReference>
<feature type="region of interest" description="Disordered" evidence="1">
    <location>
        <begin position="250"/>
        <end position="273"/>
    </location>
</feature>